<dbReference type="PRINTS" id="PR00707">
    <property type="entry name" value="UBCTHYDRLASE"/>
</dbReference>
<feature type="site" description="Transition state stabilizer" evidence="7">
    <location>
        <position position="47"/>
    </location>
</feature>
<keyword evidence="6 7" id="KW-0788">Thiol protease</keyword>
<feature type="active site" description="Proton donor" evidence="7">
    <location>
        <position position="141"/>
    </location>
</feature>
<comment type="caution">
    <text evidence="11">The sequence shown here is derived from an EMBL/GenBank/DDBJ whole genome shotgun (WGS) entry which is preliminary data.</text>
</comment>
<keyword evidence="5 7" id="KW-0378">Hydrolase</keyword>
<feature type="site" description="Important for enzyme activity" evidence="7">
    <location>
        <position position="167"/>
    </location>
</feature>
<evidence type="ECO:0000259" key="10">
    <source>
        <dbReference type="PROSITE" id="PS52048"/>
    </source>
</evidence>
<keyword evidence="9" id="KW-0732">Signal</keyword>
<evidence type="ECO:0000256" key="6">
    <source>
        <dbReference type="ARBA" id="ARBA00022807"/>
    </source>
</evidence>
<dbReference type="InterPro" id="IPR036959">
    <property type="entry name" value="Peptidase_C12_UCH_sf"/>
</dbReference>
<sequence length="234" mass="25718">MVPSGVKAVALLFPCAGIISAKRTEEDSRIQSGGQELIDPGVFWMKQTISNACGTMGLIHSLANTNVLFVPGSPLAKFIEECKGTLRLLHPLLSHIDQYLGKTPEERAKLLETTPLFGKIHESAASSGQTAVPQDLDTDLHFTCFVKAPATRPTSDAAQRWRLIELDGGRIGPIDRGECNDLLKACPYTPNFRKVHSHTKKQDTAKYVKEFYVSQAKSISFNMMALCPGPEKEY</sequence>
<evidence type="ECO:0000256" key="5">
    <source>
        <dbReference type="ARBA" id="ARBA00022801"/>
    </source>
</evidence>
<evidence type="ECO:0000256" key="9">
    <source>
        <dbReference type="SAM" id="SignalP"/>
    </source>
</evidence>
<reference evidence="11" key="1">
    <citation type="submission" date="2021-03" db="EMBL/GenBank/DDBJ databases">
        <title>Evolutionary innovations through gain and loss of genes in the ectomycorrhizal Boletales.</title>
        <authorList>
            <person name="Wu G."/>
            <person name="Miyauchi S."/>
            <person name="Morin E."/>
            <person name="Yang Z.-L."/>
            <person name="Xu J."/>
            <person name="Martin F.M."/>
        </authorList>
    </citation>
    <scope>NUCLEOTIDE SEQUENCE</scope>
    <source>
        <strain evidence="11">BR01</strain>
    </source>
</reference>
<dbReference type="GO" id="GO:0006511">
    <property type="term" value="P:ubiquitin-dependent protein catabolic process"/>
    <property type="evidence" value="ECO:0007669"/>
    <property type="project" value="UniProtKB-UniRule"/>
</dbReference>
<keyword evidence="3 7" id="KW-0645">Protease</keyword>
<organism evidence="11 12">
    <name type="scientific">Boletus reticuloceps</name>
    <dbReference type="NCBI Taxonomy" id="495285"/>
    <lineage>
        <taxon>Eukaryota</taxon>
        <taxon>Fungi</taxon>
        <taxon>Dikarya</taxon>
        <taxon>Basidiomycota</taxon>
        <taxon>Agaricomycotina</taxon>
        <taxon>Agaricomycetes</taxon>
        <taxon>Agaricomycetidae</taxon>
        <taxon>Boletales</taxon>
        <taxon>Boletineae</taxon>
        <taxon>Boletaceae</taxon>
        <taxon>Boletoideae</taxon>
        <taxon>Boletus</taxon>
    </lineage>
</organism>
<feature type="chain" id="PRO_5034502349" description="Ubiquitin carboxyl-terminal hydrolase" evidence="9">
    <location>
        <begin position="22"/>
        <end position="234"/>
    </location>
</feature>
<dbReference type="Proteomes" id="UP000683000">
    <property type="component" value="Unassembled WGS sequence"/>
</dbReference>
<dbReference type="Pfam" id="PF01088">
    <property type="entry name" value="Peptidase_C12"/>
    <property type="match status" value="1"/>
</dbReference>
<evidence type="ECO:0000313" key="12">
    <source>
        <dbReference type="Proteomes" id="UP000683000"/>
    </source>
</evidence>
<dbReference type="Gene3D" id="3.40.532.10">
    <property type="entry name" value="Peptidase C12, ubiquitin carboxyl-terminal hydrolase"/>
    <property type="match status" value="1"/>
</dbReference>
<comment type="catalytic activity">
    <reaction evidence="1 7 8">
        <text>Thiol-dependent hydrolysis of ester, thioester, amide, peptide and isopeptide bonds formed by the C-terminal Gly of ubiquitin (a 76-residue protein attached to proteins as an intracellular targeting signal).</text>
        <dbReference type="EC" id="3.4.19.12"/>
    </reaction>
</comment>
<comment type="similarity">
    <text evidence="2 7 8">Belongs to the peptidase C12 family.</text>
</comment>
<dbReference type="GO" id="GO:0016579">
    <property type="term" value="P:protein deubiquitination"/>
    <property type="evidence" value="ECO:0007669"/>
    <property type="project" value="TreeGrafter"/>
</dbReference>
<feature type="domain" description="UCH catalytic" evidence="10">
    <location>
        <begin position="1"/>
        <end position="228"/>
    </location>
</feature>
<name>A0A8I3A6L1_9AGAM</name>
<keyword evidence="12" id="KW-1185">Reference proteome</keyword>
<dbReference type="InterPro" id="IPR057254">
    <property type="entry name" value="UCH_AS"/>
</dbReference>
<gene>
    <name evidence="11" type="ORF">JVT61DRAFT_6289</name>
</gene>
<dbReference type="EC" id="3.4.19.12" evidence="8"/>
<dbReference type="AlphaFoldDB" id="A0A8I3A6L1"/>
<dbReference type="OrthoDB" id="427186at2759"/>
<protein>
    <recommendedName>
        <fullName evidence="8">Ubiquitin carboxyl-terminal hydrolase</fullName>
        <ecNumber evidence="8">3.4.19.12</ecNumber>
    </recommendedName>
</protein>
<evidence type="ECO:0000256" key="4">
    <source>
        <dbReference type="ARBA" id="ARBA00022786"/>
    </source>
</evidence>
<evidence type="ECO:0000256" key="2">
    <source>
        <dbReference type="ARBA" id="ARBA00009326"/>
    </source>
</evidence>
<dbReference type="InterPro" id="IPR038765">
    <property type="entry name" value="Papain-like_cys_pep_sf"/>
</dbReference>
<dbReference type="PROSITE" id="PS00140">
    <property type="entry name" value="UCH_1"/>
    <property type="match status" value="1"/>
</dbReference>
<evidence type="ECO:0000256" key="7">
    <source>
        <dbReference type="PROSITE-ProRule" id="PRU01393"/>
    </source>
</evidence>
<evidence type="ECO:0000256" key="3">
    <source>
        <dbReference type="ARBA" id="ARBA00022670"/>
    </source>
</evidence>
<dbReference type="GO" id="GO:0005737">
    <property type="term" value="C:cytoplasm"/>
    <property type="evidence" value="ECO:0007669"/>
    <property type="project" value="TreeGrafter"/>
</dbReference>
<feature type="active site" description="Nucleophile" evidence="7">
    <location>
        <position position="53"/>
    </location>
</feature>
<dbReference type="InterPro" id="IPR001578">
    <property type="entry name" value="Peptidase_C12_UCH"/>
</dbReference>
<dbReference type="EMBL" id="JAGFBS010000021">
    <property type="protein sequence ID" value="KAG6373628.1"/>
    <property type="molecule type" value="Genomic_DNA"/>
</dbReference>
<evidence type="ECO:0000256" key="8">
    <source>
        <dbReference type="RuleBase" id="RU361215"/>
    </source>
</evidence>
<dbReference type="PANTHER" id="PTHR10589">
    <property type="entry name" value="UBIQUITIN CARBOXYL-TERMINAL HYDROLASE"/>
    <property type="match status" value="1"/>
</dbReference>
<proteinExistence type="inferred from homology"/>
<dbReference type="GO" id="GO:0004843">
    <property type="term" value="F:cysteine-type deubiquitinase activity"/>
    <property type="evidence" value="ECO:0007669"/>
    <property type="project" value="UniProtKB-UniRule"/>
</dbReference>
<evidence type="ECO:0000256" key="1">
    <source>
        <dbReference type="ARBA" id="ARBA00000707"/>
    </source>
</evidence>
<dbReference type="SUPFAM" id="SSF54001">
    <property type="entry name" value="Cysteine proteinases"/>
    <property type="match status" value="1"/>
</dbReference>
<feature type="signal peptide" evidence="9">
    <location>
        <begin position="1"/>
        <end position="21"/>
    </location>
</feature>
<evidence type="ECO:0000313" key="11">
    <source>
        <dbReference type="EMBL" id="KAG6373628.1"/>
    </source>
</evidence>
<dbReference type="PANTHER" id="PTHR10589:SF17">
    <property type="entry name" value="UBIQUITIN CARBOXYL-TERMINAL HYDROLASE"/>
    <property type="match status" value="1"/>
</dbReference>
<keyword evidence="4 7" id="KW-0833">Ubl conjugation pathway</keyword>
<dbReference type="PROSITE" id="PS52048">
    <property type="entry name" value="UCH_DOMAIN"/>
    <property type="match status" value="1"/>
</dbReference>
<accession>A0A8I3A6L1</accession>